<evidence type="ECO:0000256" key="10">
    <source>
        <dbReference type="RuleBase" id="RU003960"/>
    </source>
</evidence>
<dbReference type="NCBIfam" id="NF004790">
    <property type="entry name" value="PRK06136.1"/>
    <property type="match status" value="1"/>
</dbReference>
<keyword evidence="13" id="KW-1185">Reference proteome</keyword>
<accession>A0A4Q0RU82</accession>
<dbReference type="GO" id="GO:0032259">
    <property type="term" value="P:methylation"/>
    <property type="evidence" value="ECO:0007669"/>
    <property type="project" value="UniProtKB-KW"/>
</dbReference>
<evidence type="ECO:0000259" key="11">
    <source>
        <dbReference type="Pfam" id="PF00590"/>
    </source>
</evidence>
<keyword evidence="6" id="KW-0949">S-adenosyl-L-methionine</keyword>
<dbReference type="CDD" id="cd11642">
    <property type="entry name" value="SUMT"/>
    <property type="match status" value="1"/>
</dbReference>
<dbReference type="FunFam" id="3.30.950.10:FF:000001">
    <property type="entry name" value="Siroheme synthase"/>
    <property type="match status" value="1"/>
</dbReference>
<evidence type="ECO:0000256" key="5">
    <source>
        <dbReference type="ARBA" id="ARBA00022679"/>
    </source>
</evidence>
<dbReference type="AlphaFoldDB" id="A0A4Q0RU82"/>
<dbReference type="SUPFAM" id="SSF53790">
    <property type="entry name" value="Tetrapyrrole methylase"/>
    <property type="match status" value="1"/>
</dbReference>
<dbReference type="Pfam" id="PF00590">
    <property type="entry name" value="TP_methylase"/>
    <property type="match status" value="1"/>
</dbReference>
<evidence type="ECO:0000256" key="9">
    <source>
        <dbReference type="ARBA" id="ARBA00060548"/>
    </source>
</evidence>
<comment type="similarity">
    <text evidence="1 10">Belongs to the precorrin methyltransferase family.</text>
</comment>
<proteinExistence type="inferred from homology"/>
<evidence type="ECO:0000256" key="7">
    <source>
        <dbReference type="ARBA" id="ARBA00023244"/>
    </source>
</evidence>
<sequence>MVSAERSMAVGKVYLVGAGPGDPELLTLKAVRAIGEADVVVYDRLVPSSILATIADGVLQINVGKQAAHHPVPQEEINEMLVRLARAGRTVVRLKGGDPFIFGRGSEEAAELDQAGIPYEVVPGITAAQGCAAAARMPLTHRGVASGVRYVTGHRKANEPLDLDWKSLADPDTTLVVYMGLANIAEIVRNLTAQGLPGTTPVLAVCQGTTAQESRICAPLEALPVALKDVSFSGPVLFIIGKVAGIALERSARSDAAICEAISVVA</sequence>
<evidence type="ECO:0000256" key="1">
    <source>
        <dbReference type="ARBA" id="ARBA00005879"/>
    </source>
</evidence>
<keyword evidence="3" id="KW-0169">Cobalamin biosynthesis</keyword>
<feature type="domain" description="Tetrapyrrole methylase" evidence="11">
    <location>
        <begin position="12"/>
        <end position="223"/>
    </location>
</feature>
<dbReference type="PROSITE" id="PS00839">
    <property type="entry name" value="SUMT_1"/>
    <property type="match status" value="1"/>
</dbReference>
<dbReference type="PROSITE" id="PS00840">
    <property type="entry name" value="SUMT_2"/>
    <property type="match status" value="1"/>
</dbReference>
<dbReference type="GO" id="GO:0004851">
    <property type="term" value="F:uroporphyrin-III C-methyltransferase activity"/>
    <property type="evidence" value="ECO:0007669"/>
    <property type="project" value="UniProtKB-EC"/>
</dbReference>
<dbReference type="InterPro" id="IPR014777">
    <property type="entry name" value="4pyrrole_Mease_sub1"/>
</dbReference>
<evidence type="ECO:0000256" key="3">
    <source>
        <dbReference type="ARBA" id="ARBA00022573"/>
    </source>
</evidence>
<dbReference type="EMBL" id="LBJQ01000093">
    <property type="protein sequence ID" value="RXH22230.1"/>
    <property type="molecule type" value="Genomic_DNA"/>
</dbReference>
<comment type="pathway">
    <text evidence="9">Cofactor biosynthesis; adenosylcobalamin biosynthesis; precorrin-2 from uroporphyrinogen III: step 1/1.</text>
</comment>
<dbReference type="InterPro" id="IPR006366">
    <property type="entry name" value="CobA/CysG_C"/>
</dbReference>
<comment type="caution">
    <text evidence="12">The sequence shown here is derived from an EMBL/GenBank/DDBJ whole genome shotgun (WGS) entry which is preliminary data.</text>
</comment>
<name>A0A4Q0RU82_9BRAD</name>
<dbReference type="Proteomes" id="UP000289546">
    <property type="component" value="Unassembled WGS sequence"/>
</dbReference>
<evidence type="ECO:0000313" key="12">
    <source>
        <dbReference type="EMBL" id="RXH22230.1"/>
    </source>
</evidence>
<reference evidence="12 13" key="1">
    <citation type="submission" date="2015-04" db="EMBL/GenBank/DDBJ databases">
        <title>Comparative genomics of rhizobia nodulating Arachis hypogaea in China.</title>
        <authorList>
            <person name="Li Y."/>
        </authorList>
    </citation>
    <scope>NUCLEOTIDE SEQUENCE [LARGE SCALE GENOMIC DNA]</scope>
    <source>
        <strain evidence="12 13">CCBAU 51757</strain>
    </source>
</reference>
<dbReference type="Gene3D" id="3.40.1010.10">
    <property type="entry name" value="Cobalt-precorrin-4 Transmethylase, Domain 1"/>
    <property type="match status" value="1"/>
</dbReference>
<comment type="pathway">
    <text evidence="8">Porphyrin-containing compound metabolism; siroheme biosynthesis; precorrin-2 from uroporphyrinogen III: step 1/1.</text>
</comment>
<dbReference type="InterPro" id="IPR050161">
    <property type="entry name" value="Siro_Cobalamin_biosynth"/>
</dbReference>
<dbReference type="PANTHER" id="PTHR45790">
    <property type="entry name" value="SIROHEME SYNTHASE-RELATED"/>
    <property type="match status" value="1"/>
</dbReference>
<keyword evidence="4 10" id="KW-0489">Methyltransferase</keyword>
<dbReference type="EC" id="2.1.1.107" evidence="2"/>
<dbReference type="GO" id="GO:0009236">
    <property type="term" value="P:cobalamin biosynthetic process"/>
    <property type="evidence" value="ECO:0007669"/>
    <property type="project" value="UniProtKB-KW"/>
</dbReference>
<evidence type="ECO:0000256" key="4">
    <source>
        <dbReference type="ARBA" id="ARBA00022603"/>
    </source>
</evidence>
<protein>
    <recommendedName>
        <fullName evidence="2">uroporphyrinogen-III C-methyltransferase</fullName>
        <ecNumber evidence="2">2.1.1.107</ecNumber>
    </recommendedName>
</protein>
<dbReference type="Gene3D" id="3.30.950.10">
    <property type="entry name" value="Methyltransferase, Cobalt-precorrin-4 Transmethylase, Domain 2"/>
    <property type="match status" value="1"/>
</dbReference>
<dbReference type="InterPro" id="IPR014776">
    <property type="entry name" value="4pyrrole_Mease_sub2"/>
</dbReference>
<evidence type="ECO:0000313" key="13">
    <source>
        <dbReference type="Proteomes" id="UP000289546"/>
    </source>
</evidence>
<dbReference type="InterPro" id="IPR000878">
    <property type="entry name" value="4pyrrol_Mease"/>
</dbReference>
<organism evidence="12 13">
    <name type="scientific">Bradyrhizobium nanningense</name>
    <dbReference type="NCBI Taxonomy" id="1325118"/>
    <lineage>
        <taxon>Bacteria</taxon>
        <taxon>Pseudomonadati</taxon>
        <taxon>Pseudomonadota</taxon>
        <taxon>Alphaproteobacteria</taxon>
        <taxon>Hyphomicrobiales</taxon>
        <taxon>Nitrobacteraceae</taxon>
        <taxon>Bradyrhizobium</taxon>
    </lineage>
</organism>
<keyword evidence="5 10" id="KW-0808">Transferase</keyword>
<dbReference type="GO" id="GO:0019354">
    <property type="term" value="P:siroheme biosynthetic process"/>
    <property type="evidence" value="ECO:0007669"/>
    <property type="project" value="UniProtKB-UniPathway"/>
</dbReference>
<dbReference type="InterPro" id="IPR035996">
    <property type="entry name" value="4pyrrol_Methylase_sf"/>
</dbReference>
<dbReference type="PANTHER" id="PTHR45790:SF3">
    <property type="entry name" value="S-ADENOSYL-L-METHIONINE-DEPENDENT UROPORPHYRINOGEN III METHYLTRANSFERASE, CHLOROPLASTIC"/>
    <property type="match status" value="1"/>
</dbReference>
<dbReference type="InterPro" id="IPR003043">
    <property type="entry name" value="Uropor_MeTrfase_CS"/>
</dbReference>
<gene>
    <name evidence="12" type="ORF">XH99_35210</name>
</gene>
<evidence type="ECO:0000256" key="8">
    <source>
        <dbReference type="ARBA" id="ARBA00025705"/>
    </source>
</evidence>
<keyword evidence="7" id="KW-0627">Porphyrin biosynthesis</keyword>
<evidence type="ECO:0000256" key="2">
    <source>
        <dbReference type="ARBA" id="ARBA00012162"/>
    </source>
</evidence>
<dbReference type="NCBIfam" id="TIGR01469">
    <property type="entry name" value="cobA_cysG_Cterm"/>
    <property type="match status" value="1"/>
</dbReference>
<dbReference type="FunFam" id="3.40.1010.10:FF:000001">
    <property type="entry name" value="Siroheme synthase"/>
    <property type="match status" value="1"/>
</dbReference>
<evidence type="ECO:0000256" key="6">
    <source>
        <dbReference type="ARBA" id="ARBA00022691"/>
    </source>
</evidence>
<dbReference type="UniPathway" id="UPA00262">
    <property type="reaction ID" value="UER00211"/>
</dbReference>